<dbReference type="GO" id="GO:0003677">
    <property type="term" value="F:DNA binding"/>
    <property type="evidence" value="ECO:0007669"/>
    <property type="project" value="InterPro"/>
</dbReference>
<dbReference type="Proteomes" id="UP000190897">
    <property type="component" value="Unassembled WGS sequence"/>
</dbReference>
<dbReference type="OrthoDB" id="1646880at2"/>
<evidence type="ECO:0000259" key="3">
    <source>
        <dbReference type="PROSITE" id="PS50930"/>
    </source>
</evidence>
<dbReference type="InterPro" id="IPR011006">
    <property type="entry name" value="CheY-like_superfamily"/>
</dbReference>
<proteinExistence type="predicted"/>
<gene>
    <name evidence="4" type="ORF">SAMN05660293_02724</name>
</gene>
<reference evidence="5" key="1">
    <citation type="submission" date="2017-02" db="EMBL/GenBank/DDBJ databases">
        <authorList>
            <person name="Varghese N."/>
            <person name="Submissions S."/>
        </authorList>
    </citation>
    <scope>NUCLEOTIDE SEQUENCE [LARGE SCALE GENOMIC DNA]</scope>
    <source>
        <strain evidence="5">DSM 22270</strain>
    </source>
</reference>
<evidence type="ECO:0000256" key="1">
    <source>
        <dbReference type="PROSITE-ProRule" id="PRU00169"/>
    </source>
</evidence>
<accession>A0A1T5ES24</accession>
<name>A0A1T5ES24_9BACT</name>
<dbReference type="InterPro" id="IPR007492">
    <property type="entry name" value="LytTR_DNA-bd_dom"/>
</dbReference>
<sequence>MTVNCLIVDDELLARRLLTDYVSKIPELNLVAACALAMEAQGYLQKQRIDLLFLDIQMPDVTGLSFLRSLQNKAVTIFTTAYTEYALQGYELFVLDYLLKPISFERFFQAASRATEYISLLNKSVPAEAGCNVILTKNDGQENAYLFVKADSKIHKVAHTNIDFVEAYGEYVLIFCGKEKIMTLGQLGKMEQMLRGPGFVRVHRSFIVNFAKVDAIQGNTIYIGEREIPLSKTYREAFMELVQNGRLFS</sequence>
<dbReference type="InterPro" id="IPR001789">
    <property type="entry name" value="Sig_transdc_resp-reg_receiver"/>
</dbReference>
<evidence type="ECO:0000313" key="4">
    <source>
        <dbReference type="EMBL" id="SKB86793.1"/>
    </source>
</evidence>
<dbReference type="GO" id="GO:0000156">
    <property type="term" value="F:phosphorelay response regulator activity"/>
    <property type="evidence" value="ECO:0007669"/>
    <property type="project" value="InterPro"/>
</dbReference>
<evidence type="ECO:0000259" key="2">
    <source>
        <dbReference type="PROSITE" id="PS50110"/>
    </source>
</evidence>
<feature type="domain" description="HTH LytTR-type" evidence="3">
    <location>
        <begin position="146"/>
        <end position="244"/>
    </location>
</feature>
<organism evidence="4 5">
    <name type="scientific">Dyadobacter psychrophilus</name>
    <dbReference type="NCBI Taxonomy" id="651661"/>
    <lineage>
        <taxon>Bacteria</taxon>
        <taxon>Pseudomonadati</taxon>
        <taxon>Bacteroidota</taxon>
        <taxon>Cytophagia</taxon>
        <taxon>Cytophagales</taxon>
        <taxon>Spirosomataceae</taxon>
        <taxon>Dyadobacter</taxon>
    </lineage>
</organism>
<keyword evidence="5" id="KW-1185">Reference proteome</keyword>
<dbReference type="Pfam" id="PF00072">
    <property type="entry name" value="Response_reg"/>
    <property type="match status" value="1"/>
</dbReference>
<protein>
    <submittedName>
        <fullName evidence="4">Two component transcriptional regulator, LytTR family</fullName>
    </submittedName>
</protein>
<dbReference type="Gene3D" id="2.40.50.1020">
    <property type="entry name" value="LytTr DNA-binding domain"/>
    <property type="match status" value="1"/>
</dbReference>
<feature type="modified residue" description="4-aspartylphosphate" evidence="1">
    <location>
        <position position="55"/>
    </location>
</feature>
<dbReference type="SUPFAM" id="SSF52172">
    <property type="entry name" value="CheY-like"/>
    <property type="match status" value="1"/>
</dbReference>
<dbReference type="PANTHER" id="PTHR37299">
    <property type="entry name" value="TRANSCRIPTIONAL REGULATOR-RELATED"/>
    <property type="match status" value="1"/>
</dbReference>
<dbReference type="PANTHER" id="PTHR37299:SF1">
    <property type="entry name" value="STAGE 0 SPORULATION PROTEIN A HOMOLOG"/>
    <property type="match status" value="1"/>
</dbReference>
<dbReference type="Pfam" id="PF04397">
    <property type="entry name" value="LytTR"/>
    <property type="match status" value="1"/>
</dbReference>
<dbReference type="PROSITE" id="PS50930">
    <property type="entry name" value="HTH_LYTTR"/>
    <property type="match status" value="1"/>
</dbReference>
<dbReference type="InterPro" id="IPR046947">
    <property type="entry name" value="LytR-like"/>
</dbReference>
<feature type="domain" description="Response regulatory" evidence="2">
    <location>
        <begin position="4"/>
        <end position="115"/>
    </location>
</feature>
<dbReference type="STRING" id="651661.SAMN05660293_02724"/>
<dbReference type="SMART" id="SM00850">
    <property type="entry name" value="LytTR"/>
    <property type="match status" value="1"/>
</dbReference>
<dbReference type="PROSITE" id="PS50110">
    <property type="entry name" value="RESPONSE_REGULATORY"/>
    <property type="match status" value="1"/>
</dbReference>
<dbReference type="AlphaFoldDB" id="A0A1T5ES24"/>
<dbReference type="EMBL" id="FUZA01000002">
    <property type="protein sequence ID" value="SKB86793.1"/>
    <property type="molecule type" value="Genomic_DNA"/>
</dbReference>
<dbReference type="Gene3D" id="3.40.50.2300">
    <property type="match status" value="1"/>
</dbReference>
<evidence type="ECO:0000313" key="5">
    <source>
        <dbReference type="Proteomes" id="UP000190897"/>
    </source>
</evidence>
<keyword evidence="1" id="KW-0597">Phosphoprotein</keyword>
<dbReference type="SMART" id="SM00448">
    <property type="entry name" value="REC"/>
    <property type="match status" value="1"/>
</dbReference>
<dbReference type="RefSeq" id="WP_082215176.1">
    <property type="nucleotide sequence ID" value="NZ_FUZA01000002.1"/>
</dbReference>